<organism evidence="3">
    <name type="scientific">Methylobacterium bullatum</name>
    <dbReference type="NCBI Taxonomy" id="570505"/>
    <lineage>
        <taxon>Bacteria</taxon>
        <taxon>Pseudomonadati</taxon>
        <taxon>Pseudomonadota</taxon>
        <taxon>Alphaproteobacteria</taxon>
        <taxon>Hyphomicrobiales</taxon>
        <taxon>Methylobacteriaceae</taxon>
        <taxon>Methylobacterium</taxon>
    </lineage>
</organism>
<dbReference type="InterPro" id="IPR047216">
    <property type="entry name" value="Endonuclease_DUF559_bact"/>
</dbReference>
<evidence type="ECO:0000313" key="3">
    <source>
        <dbReference type="EMBL" id="CAA2106553.1"/>
    </source>
</evidence>
<dbReference type="InterPro" id="IPR007569">
    <property type="entry name" value="DUF559"/>
</dbReference>
<feature type="domain" description="DUF559" evidence="2">
    <location>
        <begin position="14"/>
        <end position="121"/>
    </location>
</feature>
<dbReference type="CDD" id="cd01038">
    <property type="entry name" value="Endonuclease_DUF559"/>
    <property type="match status" value="1"/>
</dbReference>
<dbReference type="SUPFAM" id="SSF52980">
    <property type="entry name" value="Restriction endonuclease-like"/>
    <property type="match status" value="1"/>
</dbReference>
<accession>A0A679JJZ7</accession>
<reference evidence="3" key="1">
    <citation type="submission" date="2019-12" db="EMBL/GenBank/DDBJ databases">
        <authorList>
            <person name="Cremers G."/>
        </authorList>
    </citation>
    <scope>NUCLEOTIDE SEQUENCE</scope>
    <source>
        <strain evidence="3">Mbul1</strain>
    </source>
</reference>
<dbReference type="AlphaFoldDB" id="A0A679JJZ7"/>
<evidence type="ECO:0000259" key="2">
    <source>
        <dbReference type="Pfam" id="PF04480"/>
    </source>
</evidence>
<gene>
    <name evidence="3" type="ORF">MBUL_03730</name>
</gene>
<sequence>MDQAPKLNKISPRLRSFAREQRRLMTRAEALFWEQVRSGRFNGHKFKRQVPVAPYIVDFLCPSVRLIIELDGEPHEMQARQARDARRDVWLMDQGFTVLRFTNDLVLSNLGLVMDTVEHAIQRQRCPSPASLREAPSPAEGGGSRASDAQQVSP</sequence>
<dbReference type="PANTHER" id="PTHR38590">
    <property type="entry name" value="BLL0828 PROTEIN"/>
    <property type="match status" value="1"/>
</dbReference>
<dbReference type="Pfam" id="PF04480">
    <property type="entry name" value="DUF559"/>
    <property type="match status" value="1"/>
</dbReference>
<dbReference type="Gene3D" id="3.40.960.10">
    <property type="entry name" value="VSR Endonuclease"/>
    <property type="match status" value="1"/>
</dbReference>
<evidence type="ECO:0000256" key="1">
    <source>
        <dbReference type="SAM" id="MobiDB-lite"/>
    </source>
</evidence>
<proteinExistence type="predicted"/>
<protein>
    <recommendedName>
        <fullName evidence="2">DUF559 domain-containing protein</fullName>
    </recommendedName>
</protein>
<dbReference type="PANTHER" id="PTHR38590:SF1">
    <property type="entry name" value="BLL0828 PROTEIN"/>
    <property type="match status" value="1"/>
</dbReference>
<feature type="region of interest" description="Disordered" evidence="1">
    <location>
        <begin position="124"/>
        <end position="154"/>
    </location>
</feature>
<dbReference type="InterPro" id="IPR011335">
    <property type="entry name" value="Restrct_endonuc-II-like"/>
</dbReference>
<dbReference type="EMBL" id="LR743504">
    <property type="protein sequence ID" value="CAA2106553.1"/>
    <property type="molecule type" value="Genomic_DNA"/>
</dbReference>
<name>A0A679JJZ7_9HYPH</name>